<dbReference type="EMBL" id="JAHQIW010004347">
    <property type="protein sequence ID" value="KAJ1362033.1"/>
    <property type="molecule type" value="Genomic_DNA"/>
</dbReference>
<comment type="caution">
    <text evidence="1">The sequence shown here is derived from an EMBL/GenBank/DDBJ whole genome shotgun (WGS) entry which is preliminary data.</text>
</comment>
<dbReference type="Proteomes" id="UP001196413">
    <property type="component" value="Unassembled WGS sequence"/>
</dbReference>
<gene>
    <name evidence="1" type="ORF">KIN20_021443</name>
</gene>
<protein>
    <submittedName>
        <fullName evidence="1">Uncharacterized protein</fullName>
    </submittedName>
</protein>
<dbReference type="AlphaFoldDB" id="A0AAD5MSS1"/>
<reference evidence="1" key="1">
    <citation type="submission" date="2021-06" db="EMBL/GenBank/DDBJ databases">
        <title>Parelaphostrongylus tenuis whole genome reference sequence.</title>
        <authorList>
            <person name="Garwood T.J."/>
            <person name="Larsen P.A."/>
            <person name="Fountain-Jones N.M."/>
            <person name="Garbe J.R."/>
            <person name="Macchietto M.G."/>
            <person name="Kania S.A."/>
            <person name="Gerhold R.W."/>
            <person name="Richards J.E."/>
            <person name="Wolf T.M."/>
        </authorList>
    </citation>
    <scope>NUCLEOTIDE SEQUENCE</scope>
    <source>
        <strain evidence="1">MNPRO001-30</strain>
        <tissue evidence="1">Meninges</tissue>
    </source>
</reference>
<keyword evidence="2" id="KW-1185">Reference proteome</keyword>
<name>A0AAD5MSS1_PARTN</name>
<accession>A0AAD5MSS1</accession>
<sequence length="66" mass="7328">MPLPRITAKMTNLPVPWYHQFANMDVLDARDCGDSVDESTDVQLAGRSAAALYFVSCVVRQIICAR</sequence>
<evidence type="ECO:0000313" key="2">
    <source>
        <dbReference type="Proteomes" id="UP001196413"/>
    </source>
</evidence>
<evidence type="ECO:0000313" key="1">
    <source>
        <dbReference type="EMBL" id="KAJ1362033.1"/>
    </source>
</evidence>
<proteinExistence type="predicted"/>
<organism evidence="1 2">
    <name type="scientific">Parelaphostrongylus tenuis</name>
    <name type="common">Meningeal worm</name>
    <dbReference type="NCBI Taxonomy" id="148309"/>
    <lineage>
        <taxon>Eukaryota</taxon>
        <taxon>Metazoa</taxon>
        <taxon>Ecdysozoa</taxon>
        <taxon>Nematoda</taxon>
        <taxon>Chromadorea</taxon>
        <taxon>Rhabditida</taxon>
        <taxon>Rhabditina</taxon>
        <taxon>Rhabditomorpha</taxon>
        <taxon>Strongyloidea</taxon>
        <taxon>Metastrongylidae</taxon>
        <taxon>Parelaphostrongylus</taxon>
    </lineage>
</organism>